<feature type="compositionally biased region" description="Low complexity" evidence="1">
    <location>
        <begin position="149"/>
        <end position="161"/>
    </location>
</feature>
<sequence length="369" mass="39431">MPAPRTLAAALLVSVLVHLALLGVGWTRDSHADDGIGVLRPIVARLMPQATEPEPPPPSIGPSIQTPAGLPDARPADAPPARLMGPAPANRPGESSAPAAEAAPADASANPAPEEATTVAGTPGQDLQPVGETQKLAAAATTPAPPSAPKGGAEAAAGEVEAPARFPKRATLYYQVFYNGMRAGTGRVEWENTGNRYRLETRLTPVIGPNLRYVSEGSVTKAGLRPDSYTAWRNSDQREHARFDWSAQKLEYGDRESREAPLAAGAQDILSVAWQLALRGLESDGVPLQLTTGKKVYQYPLTQAGQNTLKAPRGPIRAIVVQARGNDEETEFWLAPELSNLPVRILRTDNDKKLEQRIDRIEIDGKSVW</sequence>
<evidence type="ECO:0008006" key="4">
    <source>
        <dbReference type="Google" id="ProtNLM"/>
    </source>
</evidence>
<name>A0A0K6GSS1_9NEIS</name>
<dbReference type="OrthoDB" id="8526020at2"/>
<keyword evidence="3" id="KW-1185">Reference proteome</keyword>
<organism evidence="2 3">
    <name type="scientific">Gulbenkiania indica</name>
    <dbReference type="NCBI Taxonomy" id="375574"/>
    <lineage>
        <taxon>Bacteria</taxon>
        <taxon>Pseudomonadati</taxon>
        <taxon>Pseudomonadota</taxon>
        <taxon>Betaproteobacteria</taxon>
        <taxon>Neisseriales</taxon>
        <taxon>Chromobacteriaceae</taxon>
        <taxon>Gulbenkiania</taxon>
    </lineage>
</organism>
<feature type="compositionally biased region" description="Low complexity" evidence="1">
    <location>
        <begin position="94"/>
        <end position="116"/>
    </location>
</feature>
<accession>A0A0K6GSS1</accession>
<evidence type="ECO:0000256" key="1">
    <source>
        <dbReference type="SAM" id="MobiDB-lite"/>
    </source>
</evidence>
<protein>
    <recommendedName>
        <fullName evidence="4">DUF3108 domain-containing protein</fullName>
    </recommendedName>
</protein>
<dbReference type="EMBL" id="CYHA01000001">
    <property type="protein sequence ID" value="CUA81573.1"/>
    <property type="molecule type" value="Genomic_DNA"/>
</dbReference>
<proteinExistence type="predicted"/>
<dbReference type="AlphaFoldDB" id="A0A0K6GSS1"/>
<dbReference type="Proteomes" id="UP000243535">
    <property type="component" value="Unassembled WGS sequence"/>
</dbReference>
<dbReference type="Pfam" id="PF11306">
    <property type="entry name" value="DUF3108"/>
    <property type="match status" value="1"/>
</dbReference>
<dbReference type="InterPro" id="IPR021457">
    <property type="entry name" value="DUF3108"/>
</dbReference>
<dbReference type="RefSeq" id="WP_055433146.1">
    <property type="nucleotide sequence ID" value="NZ_CYHA01000001.1"/>
</dbReference>
<reference evidence="3" key="1">
    <citation type="submission" date="2015-08" db="EMBL/GenBank/DDBJ databases">
        <authorList>
            <person name="Varghese N."/>
        </authorList>
    </citation>
    <scope>NUCLEOTIDE SEQUENCE [LARGE SCALE GENOMIC DNA]</scope>
    <source>
        <strain evidence="3">DSM 17901</strain>
    </source>
</reference>
<evidence type="ECO:0000313" key="3">
    <source>
        <dbReference type="Proteomes" id="UP000243535"/>
    </source>
</evidence>
<feature type="region of interest" description="Disordered" evidence="1">
    <location>
        <begin position="49"/>
        <end position="161"/>
    </location>
</feature>
<feature type="compositionally biased region" description="Low complexity" evidence="1">
    <location>
        <begin position="61"/>
        <end position="73"/>
    </location>
</feature>
<gene>
    <name evidence="2" type="ORF">Ga0061063_0415</name>
</gene>
<dbReference type="STRING" id="375574.GCA_001418035_00214"/>
<evidence type="ECO:0000313" key="2">
    <source>
        <dbReference type="EMBL" id="CUA81573.1"/>
    </source>
</evidence>